<keyword evidence="2" id="KW-1185">Reference proteome</keyword>
<accession>A0ABY5M885</accession>
<dbReference type="Proteomes" id="UP001316184">
    <property type="component" value="Chromosome"/>
</dbReference>
<reference evidence="1 2" key="1">
    <citation type="submission" date="2022-08" db="EMBL/GenBank/DDBJ databases">
        <title>novel species in genus Aeromicrobium.</title>
        <authorList>
            <person name="Ye L."/>
        </authorList>
    </citation>
    <scope>NUCLEOTIDE SEQUENCE [LARGE SCALE GENOMIC DNA]</scope>
    <source>
        <strain evidence="2">zg-Y1379</strain>
    </source>
</reference>
<dbReference type="RefSeq" id="WP_232400590.1">
    <property type="nucleotide sequence ID" value="NZ_CP102173.1"/>
</dbReference>
<proteinExistence type="predicted"/>
<gene>
    <name evidence="1" type="ORF">NQV15_15390</name>
</gene>
<name>A0ABY5M885_9ACTN</name>
<organism evidence="1 2">
    <name type="scientific">Aeromicrobium wangtongii</name>
    <dbReference type="NCBI Taxonomy" id="2969247"/>
    <lineage>
        <taxon>Bacteria</taxon>
        <taxon>Bacillati</taxon>
        <taxon>Actinomycetota</taxon>
        <taxon>Actinomycetes</taxon>
        <taxon>Propionibacteriales</taxon>
        <taxon>Nocardioidaceae</taxon>
        <taxon>Aeromicrobium</taxon>
    </lineage>
</organism>
<sequence length="56" mass="6276">MGRYQLRNDDGDVIAEESFDSFESANAWALLQDVGPGWTLFQHLGGEWTAARFDPS</sequence>
<evidence type="ECO:0000313" key="2">
    <source>
        <dbReference type="Proteomes" id="UP001316184"/>
    </source>
</evidence>
<evidence type="ECO:0000313" key="1">
    <source>
        <dbReference type="EMBL" id="UUP13218.1"/>
    </source>
</evidence>
<dbReference type="EMBL" id="CP102173">
    <property type="protein sequence ID" value="UUP13218.1"/>
    <property type="molecule type" value="Genomic_DNA"/>
</dbReference>
<protein>
    <submittedName>
        <fullName evidence="1">Uncharacterized protein</fullName>
    </submittedName>
</protein>